<dbReference type="GO" id="GO:0046872">
    <property type="term" value="F:metal ion binding"/>
    <property type="evidence" value="ECO:0007669"/>
    <property type="project" value="UniProtKB-KW"/>
</dbReference>
<dbReference type="InterPro" id="IPR006638">
    <property type="entry name" value="Elp3/MiaA/NifB-like_rSAM"/>
</dbReference>
<protein>
    <submittedName>
        <fullName evidence="12">tRNA (N(6)-L-threonylcarbamoyladenosine(37)-C(2))-methylthiotransferase MtaB</fullName>
    </submittedName>
</protein>
<keyword evidence="4 12" id="KW-0808">Transferase</keyword>
<sequence>MTTRVSLHTLGCRLNHSESESLSHQLSQQGYQIVPENAEADLYIVNTCTVTGASDSKNRQLIRSLHRRMPQAHIVVTGCQAQMEPEAMAALPGVSLVVGNEAKHQIANLLPQLDGSQESTKVVHNKIQRLPFSLPLPLTEEAKEERLQGLTRGQLKIQDGCDFMCSFCIIPFARGRSRHREFDNLCAEAEQQVASGIQEIVITGVNLGTYDIHGRHLVDIVDFLDSLKDLKRIRISSIEPTTVDPGLLERMGDQSHKLVPFLHLPIQSGSNRILELMKRRYDSLEYACEVEEAVQKIPDLCVGADVMVGFPSEGDLEFKETLNLLASLPISYLHVFPFSERAGTPATRLSAKVSPEDKRARAALLRELSKRLRHNFMQRFVGTSRRVLLEAPKPDGRLGGYTDNYLRVQLNTTKHKDLHSNRLVPVQLESIRGDVLLGTPLTSAETSAN</sequence>
<evidence type="ECO:0000256" key="5">
    <source>
        <dbReference type="ARBA" id="ARBA00022691"/>
    </source>
</evidence>
<evidence type="ECO:0000259" key="10">
    <source>
        <dbReference type="PROSITE" id="PS51449"/>
    </source>
</evidence>
<dbReference type="PROSITE" id="PS51449">
    <property type="entry name" value="MTTASE_N"/>
    <property type="match status" value="1"/>
</dbReference>
<dbReference type="InterPro" id="IPR020612">
    <property type="entry name" value="Methylthiotransferase_CS"/>
</dbReference>
<evidence type="ECO:0000313" key="13">
    <source>
        <dbReference type="Proteomes" id="UP000226525"/>
    </source>
</evidence>
<proteinExistence type="predicted"/>
<dbReference type="PANTHER" id="PTHR11918">
    <property type="entry name" value="RADICAL SAM PROTEINS"/>
    <property type="match status" value="1"/>
</dbReference>
<dbReference type="InterPro" id="IPR023404">
    <property type="entry name" value="rSAM_horseshoe"/>
</dbReference>
<dbReference type="NCBIfam" id="TIGR00089">
    <property type="entry name" value="MiaB/RimO family radical SAM methylthiotransferase"/>
    <property type="match status" value="1"/>
</dbReference>
<dbReference type="Pfam" id="PF00919">
    <property type="entry name" value="UPF0004"/>
    <property type="match status" value="1"/>
</dbReference>
<dbReference type="InterPro" id="IPR007197">
    <property type="entry name" value="rSAM"/>
</dbReference>
<evidence type="ECO:0000256" key="7">
    <source>
        <dbReference type="ARBA" id="ARBA00022723"/>
    </source>
</evidence>
<dbReference type="SFLD" id="SFLDG01082">
    <property type="entry name" value="B12-binding_domain_containing"/>
    <property type="match status" value="1"/>
</dbReference>
<keyword evidence="6" id="KW-0819">tRNA processing</keyword>
<evidence type="ECO:0000256" key="4">
    <source>
        <dbReference type="ARBA" id="ARBA00022679"/>
    </source>
</evidence>
<dbReference type="Gene3D" id="3.80.30.20">
    <property type="entry name" value="tm_1862 like domain"/>
    <property type="match status" value="1"/>
</dbReference>
<evidence type="ECO:0000256" key="2">
    <source>
        <dbReference type="ARBA" id="ARBA00022485"/>
    </source>
</evidence>
<dbReference type="Gene3D" id="3.40.50.12160">
    <property type="entry name" value="Methylthiotransferase, N-terminal domain"/>
    <property type="match status" value="1"/>
</dbReference>
<dbReference type="FunFam" id="3.40.50.12160:FF:000004">
    <property type="entry name" value="Threonylcarbamoyladenosine tRNA methylthiotransferase MtaB"/>
    <property type="match status" value="1"/>
</dbReference>
<dbReference type="SFLD" id="SFLDS00029">
    <property type="entry name" value="Radical_SAM"/>
    <property type="match status" value="1"/>
</dbReference>
<name>A0A2D6YJP5_9DELT</name>
<dbReference type="Pfam" id="PF04055">
    <property type="entry name" value="Radical_SAM"/>
    <property type="match status" value="1"/>
</dbReference>
<dbReference type="PANTHER" id="PTHR11918:SF45">
    <property type="entry name" value="THREONYLCARBAMOYLADENOSINE TRNA METHYLTHIOTRANSFERASE"/>
    <property type="match status" value="1"/>
</dbReference>
<keyword evidence="9" id="KW-0411">Iron-sulfur</keyword>
<keyword evidence="7" id="KW-0479">Metal-binding</keyword>
<keyword evidence="8" id="KW-0408">Iron</keyword>
<reference evidence="13" key="1">
    <citation type="submission" date="2017-09" db="EMBL/GenBank/DDBJ databases">
        <title>The Reconstruction of 2,631 Draft Metagenome-Assembled Genomes from the Global Oceans.</title>
        <authorList>
            <person name="Tully B.J."/>
            <person name="Graham E.D."/>
            <person name="Heidelberg J.F."/>
        </authorList>
    </citation>
    <scope>NUCLEOTIDE SEQUENCE [LARGE SCALE GENOMIC DNA]</scope>
</reference>
<dbReference type="SFLD" id="SFLDG01061">
    <property type="entry name" value="methylthiotransferase"/>
    <property type="match status" value="1"/>
</dbReference>
<evidence type="ECO:0000256" key="6">
    <source>
        <dbReference type="ARBA" id="ARBA00022694"/>
    </source>
</evidence>
<evidence type="ECO:0000256" key="9">
    <source>
        <dbReference type="ARBA" id="ARBA00023014"/>
    </source>
</evidence>
<dbReference type="EMBL" id="NZEX01000090">
    <property type="protein sequence ID" value="MAH63352.1"/>
    <property type="molecule type" value="Genomic_DNA"/>
</dbReference>
<feature type="domain" description="MTTase N-terminal" evidence="10">
    <location>
        <begin position="3"/>
        <end position="115"/>
    </location>
</feature>
<organism evidence="12 13">
    <name type="scientific">SAR324 cluster bacterium</name>
    <dbReference type="NCBI Taxonomy" id="2024889"/>
    <lineage>
        <taxon>Bacteria</taxon>
        <taxon>Deltaproteobacteria</taxon>
        <taxon>SAR324 cluster</taxon>
    </lineage>
</organism>
<dbReference type="CDD" id="cd01335">
    <property type="entry name" value="Radical_SAM"/>
    <property type="match status" value="1"/>
</dbReference>
<dbReference type="InterPro" id="IPR058240">
    <property type="entry name" value="rSAM_sf"/>
</dbReference>
<feature type="domain" description="Radical SAM core" evidence="11">
    <location>
        <begin position="147"/>
        <end position="375"/>
    </location>
</feature>
<dbReference type="GO" id="GO:0051539">
    <property type="term" value="F:4 iron, 4 sulfur cluster binding"/>
    <property type="evidence" value="ECO:0007669"/>
    <property type="project" value="UniProtKB-KW"/>
</dbReference>
<gene>
    <name evidence="12" type="ORF">CMN54_07905</name>
</gene>
<keyword evidence="3" id="KW-0963">Cytoplasm</keyword>
<dbReference type="PROSITE" id="PS01278">
    <property type="entry name" value="MTTASE_RADICAL"/>
    <property type="match status" value="1"/>
</dbReference>
<keyword evidence="5" id="KW-0949">S-adenosyl-L-methionine</keyword>
<dbReference type="NCBIfam" id="TIGR01579">
    <property type="entry name" value="MiaB-like-C"/>
    <property type="match status" value="1"/>
</dbReference>
<dbReference type="Proteomes" id="UP000226525">
    <property type="component" value="Unassembled WGS sequence"/>
</dbReference>
<dbReference type="SUPFAM" id="SSF102114">
    <property type="entry name" value="Radical SAM enzymes"/>
    <property type="match status" value="1"/>
</dbReference>
<keyword evidence="2" id="KW-0004">4Fe-4S</keyword>
<dbReference type="GO" id="GO:0035598">
    <property type="term" value="F:tRNA (N(6)-L-threonylcarbamoyladenosine(37)-C(2))-methylthiotransferase activity"/>
    <property type="evidence" value="ECO:0007669"/>
    <property type="project" value="TreeGrafter"/>
</dbReference>
<dbReference type="InterPro" id="IPR013848">
    <property type="entry name" value="Methylthiotransferase_N"/>
</dbReference>
<dbReference type="InterPro" id="IPR006467">
    <property type="entry name" value="MiaB-like_bact"/>
</dbReference>
<dbReference type="AlphaFoldDB" id="A0A2D6YJP5"/>
<dbReference type="SMART" id="SM00729">
    <property type="entry name" value="Elp3"/>
    <property type="match status" value="1"/>
</dbReference>
<comment type="caution">
    <text evidence="12">The sequence shown here is derived from an EMBL/GenBank/DDBJ whole genome shotgun (WGS) entry which is preliminary data.</text>
</comment>
<evidence type="ECO:0000256" key="1">
    <source>
        <dbReference type="ARBA" id="ARBA00001966"/>
    </source>
</evidence>
<accession>A0A2D6YJP5</accession>
<evidence type="ECO:0000256" key="3">
    <source>
        <dbReference type="ARBA" id="ARBA00022490"/>
    </source>
</evidence>
<comment type="cofactor">
    <cofactor evidence="1">
        <name>[4Fe-4S] cluster</name>
        <dbReference type="ChEBI" id="CHEBI:49883"/>
    </cofactor>
</comment>
<dbReference type="PROSITE" id="PS51918">
    <property type="entry name" value="RADICAL_SAM"/>
    <property type="match status" value="1"/>
</dbReference>
<evidence type="ECO:0000313" key="12">
    <source>
        <dbReference type="EMBL" id="MAH63352.1"/>
    </source>
</evidence>
<dbReference type="InterPro" id="IPR005839">
    <property type="entry name" value="Methylthiotransferase"/>
</dbReference>
<dbReference type="InterPro" id="IPR038135">
    <property type="entry name" value="Methylthiotransferase_N_sf"/>
</dbReference>
<evidence type="ECO:0000256" key="8">
    <source>
        <dbReference type="ARBA" id="ARBA00023004"/>
    </source>
</evidence>
<evidence type="ECO:0000259" key="11">
    <source>
        <dbReference type="PROSITE" id="PS51918"/>
    </source>
</evidence>